<dbReference type="Proteomes" id="UP001147752">
    <property type="component" value="Unassembled WGS sequence"/>
</dbReference>
<accession>A0A9W9VAR4</accession>
<evidence type="ECO:0000313" key="1">
    <source>
        <dbReference type="EMBL" id="KAJ5373839.1"/>
    </source>
</evidence>
<organism evidence="1 2">
    <name type="scientific">Penicillium concentricum</name>
    <dbReference type="NCBI Taxonomy" id="293559"/>
    <lineage>
        <taxon>Eukaryota</taxon>
        <taxon>Fungi</taxon>
        <taxon>Dikarya</taxon>
        <taxon>Ascomycota</taxon>
        <taxon>Pezizomycotina</taxon>
        <taxon>Eurotiomycetes</taxon>
        <taxon>Eurotiomycetidae</taxon>
        <taxon>Eurotiales</taxon>
        <taxon>Aspergillaceae</taxon>
        <taxon>Penicillium</taxon>
    </lineage>
</organism>
<dbReference type="OrthoDB" id="5137215at2759"/>
<dbReference type="RefSeq" id="XP_056579825.1">
    <property type="nucleotide sequence ID" value="XM_056723575.1"/>
</dbReference>
<proteinExistence type="predicted"/>
<gene>
    <name evidence="1" type="ORF">N7517_005845</name>
</gene>
<reference evidence="1" key="1">
    <citation type="submission" date="2022-12" db="EMBL/GenBank/DDBJ databases">
        <authorList>
            <person name="Petersen C."/>
        </authorList>
    </citation>
    <scope>NUCLEOTIDE SEQUENCE</scope>
    <source>
        <strain evidence="1">IBT 3081</strain>
    </source>
</reference>
<sequence length="140" mass="15849">MTEFKIDDSKAPFYTSVDSVDSVEVDKTERQEQKYTSLKVDCLTHGPSQVPLLDRELQKPQAKDIIRTLATALNDIADEKKCTKCTVENISTLLTSHVRDLRAAKRSGTWSKEDKKALKMEIKGLLKPVKKDVKSLWKAN</sequence>
<keyword evidence="2" id="KW-1185">Reference proteome</keyword>
<dbReference type="GeneID" id="81462758"/>
<dbReference type="AlphaFoldDB" id="A0A9W9VAR4"/>
<protein>
    <submittedName>
        <fullName evidence="1">Uncharacterized protein</fullName>
    </submittedName>
</protein>
<evidence type="ECO:0000313" key="2">
    <source>
        <dbReference type="Proteomes" id="UP001147752"/>
    </source>
</evidence>
<comment type="caution">
    <text evidence="1">The sequence shown here is derived from an EMBL/GenBank/DDBJ whole genome shotgun (WGS) entry which is preliminary data.</text>
</comment>
<reference evidence="1" key="2">
    <citation type="journal article" date="2023" name="IMA Fungus">
        <title>Comparative genomic study of the Penicillium genus elucidates a diverse pangenome and 15 lateral gene transfer events.</title>
        <authorList>
            <person name="Petersen C."/>
            <person name="Sorensen T."/>
            <person name="Nielsen M.R."/>
            <person name="Sondergaard T.E."/>
            <person name="Sorensen J.L."/>
            <person name="Fitzpatrick D.A."/>
            <person name="Frisvad J.C."/>
            <person name="Nielsen K.L."/>
        </authorList>
    </citation>
    <scope>NUCLEOTIDE SEQUENCE</scope>
    <source>
        <strain evidence="1">IBT 3081</strain>
    </source>
</reference>
<dbReference type="EMBL" id="JAPZBT010000002">
    <property type="protein sequence ID" value="KAJ5373839.1"/>
    <property type="molecule type" value="Genomic_DNA"/>
</dbReference>
<name>A0A9W9VAR4_9EURO</name>